<accession>A0A1B8QCZ1</accession>
<dbReference type="AlphaFoldDB" id="A0A1B8QCZ1"/>
<comment type="caution">
    <text evidence="1">The sequence shown here is derived from an EMBL/GenBank/DDBJ whole genome shotgun (WGS) entry which is preliminary data.</text>
</comment>
<proteinExistence type="predicted"/>
<evidence type="ECO:0000313" key="1">
    <source>
        <dbReference type="EMBL" id="OBX79183.1"/>
    </source>
</evidence>
<sequence>MYDSLAKKHKQAIIAKTEVAEPTAEGFGSGYDMLNLKLIEDRRTLHSIQSIQAKIAKKSELLPHYDDWIDATLASGTGKPDPLLTTLMLWHIDVGNLQRGLDIAEYALRHKLTMPDSHQRTLATVVAEEVADTARRLMLAEQPFDEGQVLRASTLTADQDMPDQVRAKLAKIIGELTEAHDPDKALASYKMALQHDAKSGVKGSIKRLEKQLNQISNDDPSESETMS</sequence>
<dbReference type="RefSeq" id="WP_067337645.1">
    <property type="nucleotide sequence ID" value="NZ_LZNA01000042.1"/>
</dbReference>
<dbReference type="GO" id="GO:0004519">
    <property type="term" value="F:endonuclease activity"/>
    <property type="evidence" value="ECO:0007669"/>
    <property type="project" value="InterPro"/>
</dbReference>
<name>A0A1B8QCZ1_9GAMM</name>
<gene>
    <name evidence="1" type="ORF">A9306_08920</name>
</gene>
<dbReference type="GO" id="GO:0003677">
    <property type="term" value="F:DNA binding"/>
    <property type="evidence" value="ECO:0007669"/>
    <property type="project" value="InterPro"/>
</dbReference>
<evidence type="ECO:0008006" key="3">
    <source>
        <dbReference type="Google" id="ProtNLM"/>
    </source>
</evidence>
<protein>
    <recommendedName>
        <fullName evidence="3">Terminase</fullName>
    </recommendedName>
</protein>
<reference evidence="1 2" key="1">
    <citation type="submission" date="2016-06" db="EMBL/GenBank/DDBJ databases">
        <title>Draft genome of Moraxella atlantae CCUG 59586.</title>
        <authorList>
            <person name="Salva-Serra F."/>
            <person name="Engstrom-Jakobsson H."/>
            <person name="Thorell K."/>
            <person name="Gonzales-Siles L."/>
            <person name="Karlsson R."/>
            <person name="Boulund F."/>
            <person name="Engstrand L."/>
            <person name="Kristiansson E."/>
            <person name="Moore E."/>
        </authorList>
    </citation>
    <scope>NUCLEOTIDE SEQUENCE [LARGE SCALE GENOMIC DNA]</scope>
    <source>
        <strain evidence="1 2">CCUG 59586</strain>
    </source>
</reference>
<dbReference type="Pfam" id="PF05944">
    <property type="entry name" value="Phage_term_smal"/>
    <property type="match status" value="1"/>
</dbReference>
<evidence type="ECO:0000313" key="2">
    <source>
        <dbReference type="Proteomes" id="UP000092616"/>
    </source>
</evidence>
<dbReference type="InterPro" id="IPR010270">
    <property type="entry name" value="Phage_P2_GpM"/>
</dbReference>
<keyword evidence="2" id="KW-1185">Reference proteome</keyword>
<organism evidence="1 2">
    <name type="scientific">Faucicola atlantae</name>
    <dbReference type="NCBI Taxonomy" id="34059"/>
    <lineage>
        <taxon>Bacteria</taxon>
        <taxon>Pseudomonadati</taxon>
        <taxon>Pseudomonadota</taxon>
        <taxon>Gammaproteobacteria</taxon>
        <taxon>Moraxellales</taxon>
        <taxon>Moraxellaceae</taxon>
        <taxon>Faucicola</taxon>
    </lineage>
</organism>
<dbReference type="Proteomes" id="UP000092616">
    <property type="component" value="Unassembled WGS sequence"/>
</dbReference>
<dbReference type="EMBL" id="LZNA01000042">
    <property type="protein sequence ID" value="OBX79183.1"/>
    <property type="molecule type" value="Genomic_DNA"/>
</dbReference>